<dbReference type="Pfam" id="PF00583">
    <property type="entry name" value="Acetyltransf_1"/>
    <property type="match status" value="1"/>
</dbReference>
<name>A0A0W0XWG1_9GAMM</name>
<evidence type="ECO:0000256" key="4">
    <source>
        <dbReference type="ARBA" id="ARBA00023315"/>
    </source>
</evidence>
<keyword evidence="4" id="KW-0012">Acyltransferase</keyword>
<protein>
    <submittedName>
        <fullName evidence="6">GCN5-related N-acetyltransferase</fullName>
    </submittedName>
</protein>
<dbReference type="STRING" id="458.Lrub_1355"/>
<dbReference type="SUPFAM" id="SSF55729">
    <property type="entry name" value="Acyl-CoA N-acyltransferases (Nat)"/>
    <property type="match status" value="1"/>
</dbReference>
<sequence length="157" mass="17734">MLKVRPMQVSDIDRVYTIELAAHRAPWSRDILRDCVLVGYNCQVLELHESAAQVVAYIICRHSYGVCHILNLCVDNSQQGKGYGRFLLEKLLNSLNQSMTTTVMLEVRPSNKIAIALYESLGFKIDTVKKGYYRDENGAEEDALLLKKQLNPEGSCP</sequence>
<dbReference type="InterPro" id="IPR016181">
    <property type="entry name" value="Acyl_CoA_acyltransferase"/>
</dbReference>
<comment type="caution">
    <text evidence="6">The sequence shown here is derived from an EMBL/GenBank/DDBJ whole genome shotgun (WGS) entry which is preliminary data.</text>
</comment>
<dbReference type="PANTHER" id="PTHR43420:SF51">
    <property type="entry name" value="PEPTIDYL-LYSINE N-ACETYLTRANSFERASE YIAC"/>
    <property type="match status" value="1"/>
</dbReference>
<organism evidence="6 7">
    <name type="scientific">Legionella rubrilucens</name>
    <dbReference type="NCBI Taxonomy" id="458"/>
    <lineage>
        <taxon>Bacteria</taxon>
        <taxon>Pseudomonadati</taxon>
        <taxon>Pseudomonadota</taxon>
        <taxon>Gammaproteobacteria</taxon>
        <taxon>Legionellales</taxon>
        <taxon>Legionellaceae</taxon>
        <taxon>Legionella</taxon>
    </lineage>
</organism>
<dbReference type="NCBIfam" id="TIGR01575">
    <property type="entry name" value="rimI"/>
    <property type="match status" value="1"/>
</dbReference>
<reference evidence="6 7" key="1">
    <citation type="submission" date="2015-11" db="EMBL/GenBank/DDBJ databases">
        <title>Genomic analysis of 38 Legionella species identifies large and diverse effector repertoires.</title>
        <authorList>
            <person name="Burstein D."/>
            <person name="Amaro F."/>
            <person name="Zusman T."/>
            <person name="Lifshitz Z."/>
            <person name="Cohen O."/>
            <person name="Gilbert J.A."/>
            <person name="Pupko T."/>
            <person name="Shuman H.A."/>
            <person name="Segal G."/>
        </authorList>
    </citation>
    <scope>NUCLEOTIDE SEQUENCE [LARGE SCALE GENOMIC DNA]</scope>
    <source>
        <strain evidence="6 7">WA-270A-C2</strain>
    </source>
</reference>
<dbReference type="InterPro" id="IPR050680">
    <property type="entry name" value="YpeA/RimI_acetyltransf"/>
</dbReference>
<dbReference type="PATRIC" id="fig|458.5.peg.1399"/>
<dbReference type="PANTHER" id="PTHR43420">
    <property type="entry name" value="ACETYLTRANSFERASE"/>
    <property type="match status" value="1"/>
</dbReference>
<evidence type="ECO:0000259" key="5">
    <source>
        <dbReference type="PROSITE" id="PS51186"/>
    </source>
</evidence>
<evidence type="ECO:0000256" key="1">
    <source>
        <dbReference type="ARBA" id="ARBA00005395"/>
    </source>
</evidence>
<feature type="domain" description="N-acetyltransferase" evidence="5">
    <location>
        <begin position="2"/>
        <end position="151"/>
    </location>
</feature>
<evidence type="ECO:0000256" key="2">
    <source>
        <dbReference type="ARBA" id="ARBA00022490"/>
    </source>
</evidence>
<keyword evidence="7" id="KW-1185">Reference proteome</keyword>
<dbReference type="RefSeq" id="WP_058531421.1">
    <property type="nucleotide sequence ID" value="NZ_CAAAIN010000006.1"/>
</dbReference>
<comment type="similarity">
    <text evidence="1">Belongs to the acetyltransferase family. RimI subfamily.</text>
</comment>
<gene>
    <name evidence="6" type="primary">rimI</name>
    <name evidence="6" type="ORF">Lrub_1355</name>
</gene>
<proteinExistence type="inferred from homology"/>
<evidence type="ECO:0000313" key="6">
    <source>
        <dbReference type="EMBL" id="KTD49004.1"/>
    </source>
</evidence>
<keyword evidence="2" id="KW-0963">Cytoplasm</keyword>
<dbReference type="InterPro" id="IPR000182">
    <property type="entry name" value="GNAT_dom"/>
</dbReference>
<dbReference type="CDD" id="cd04301">
    <property type="entry name" value="NAT_SF"/>
    <property type="match status" value="1"/>
</dbReference>
<dbReference type="Gene3D" id="3.40.630.30">
    <property type="match status" value="1"/>
</dbReference>
<dbReference type="AlphaFoldDB" id="A0A0W0XWG1"/>
<evidence type="ECO:0000256" key="3">
    <source>
        <dbReference type="ARBA" id="ARBA00022679"/>
    </source>
</evidence>
<accession>A0A0W0XWG1</accession>
<dbReference type="Proteomes" id="UP000054608">
    <property type="component" value="Unassembled WGS sequence"/>
</dbReference>
<dbReference type="EMBL" id="LNYT01000007">
    <property type="protein sequence ID" value="KTD49004.1"/>
    <property type="molecule type" value="Genomic_DNA"/>
</dbReference>
<dbReference type="GO" id="GO:0008080">
    <property type="term" value="F:N-acetyltransferase activity"/>
    <property type="evidence" value="ECO:0007669"/>
    <property type="project" value="InterPro"/>
</dbReference>
<evidence type="ECO:0000313" key="7">
    <source>
        <dbReference type="Proteomes" id="UP000054608"/>
    </source>
</evidence>
<dbReference type="PROSITE" id="PS51186">
    <property type="entry name" value="GNAT"/>
    <property type="match status" value="1"/>
</dbReference>
<keyword evidence="3 6" id="KW-0808">Transferase</keyword>
<dbReference type="InterPro" id="IPR006464">
    <property type="entry name" value="AcTrfase_RimI/Ard1"/>
</dbReference>